<reference evidence="14" key="1">
    <citation type="submission" date="2025-08" db="UniProtKB">
        <authorList>
            <consortium name="RefSeq"/>
        </authorList>
    </citation>
    <scope>IDENTIFICATION</scope>
</reference>
<dbReference type="FunFam" id="3.20.20.80:FF:000002">
    <property type="entry name" value="Glucan endo-1,3-beta-glucosidase 3"/>
    <property type="match status" value="1"/>
</dbReference>
<evidence type="ECO:0000256" key="1">
    <source>
        <dbReference type="ARBA" id="ARBA00000382"/>
    </source>
</evidence>
<keyword evidence="8 10" id="KW-0326">Glycosidase</keyword>
<evidence type="ECO:0000259" key="12">
    <source>
        <dbReference type="SMART" id="SM00768"/>
    </source>
</evidence>
<dbReference type="AlphaFoldDB" id="A0AB40C9P7"/>
<feature type="domain" description="X8" evidence="12">
    <location>
        <begin position="368"/>
        <end position="452"/>
    </location>
</feature>
<dbReference type="PANTHER" id="PTHR32227">
    <property type="entry name" value="GLUCAN ENDO-1,3-BETA-GLUCOSIDASE BG1-RELATED-RELATED"/>
    <property type="match status" value="1"/>
</dbReference>
<comment type="catalytic activity">
    <reaction evidence="1">
        <text>Hydrolysis of (1-&gt;3)-beta-D-glucosidic linkages in (1-&gt;3)-beta-D-glucans.</text>
        <dbReference type="EC" id="3.2.1.39"/>
    </reaction>
</comment>
<keyword evidence="6" id="KW-0611">Plant defense</keyword>
<evidence type="ECO:0000256" key="10">
    <source>
        <dbReference type="RuleBase" id="RU004336"/>
    </source>
</evidence>
<name>A0AB40C9P7_DIOCR</name>
<dbReference type="SUPFAM" id="SSF51445">
    <property type="entry name" value="(Trans)glycosidases"/>
    <property type="match status" value="1"/>
</dbReference>
<evidence type="ECO:0000256" key="6">
    <source>
        <dbReference type="ARBA" id="ARBA00022821"/>
    </source>
</evidence>
<gene>
    <name evidence="14" type="primary">LOC120272392</name>
</gene>
<dbReference type="PROSITE" id="PS00587">
    <property type="entry name" value="GLYCOSYL_HYDROL_F17"/>
    <property type="match status" value="1"/>
</dbReference>
<feature type="chain" id="PRO_5044264918" description="glucan endo-1,3-beta-D-glucosidase" evidence="11">
    <location>
        <begin position="23"/>
        <end position="453"/>
    </location>
</feature>
<dbReference type="GO" id="GO:0042973">
    <property type="term" value="F:glucan endo-1,3-beta-D-glucosidase activity"/>
    <property type="evidence" value="ECO:0007669"/>
    <property type="project" value="UniProtKB-EC"/>
</dbReference>
<accession>A0AB40C9P7</accession>
<evidence type="ECO:0000313" key="13">
    <source>
        <dbReference type="Proteomes" id="UP001515500"/>
    </source>
</evidence>
<protein>
    <recommendedName>
        <fullName evidence="3">glucan endo-1,3-beta-D-glucosidase</fullName>
        <ecNumber evidence="3">3.2.1.39</ecNumber>
    </recommendedName>
</protein>
<dbReference type="FunFam" id="1.20.58.1040:FF:000003">
    <property type="entry name" value="glucan endo-1,3-beta-glucosidase 7"/>
    <property type="match status" value="1"/>
</dbReference>
<evidence type="ECO:0000256" key="5">
    <source>
        <dbReference type="ARBA" id="ARBA00022801"/>
    </source>
</evidence>
<comment type="similarity">
    <text evidence="2 9">Belongs to the glycosyl hydrolase 17 family.</text>
</comment>
<evidence type="ECO:0000256" key="8">
    <source>
        <dbReference type="ARBA" id="ARBA00023295"/>
    </source>
</evidence>
<dbReference type="GeneID" id="120272392"/>
<evidence type="ECO:0000256" key="9">
    <source>
        <dbReference type="RuleBase" id="RU004335"/>
    </source>
</evidence>
<dbReference type="InterPro" id="IPR017853">
    <property type="entry name" value="GH"/>
</dbReference>
<keyword evidence="5 10" id="KW-0378">Hydrolase</keyword>
<dbReference type="Proteomes" id="UP001515500">
    <property type="component" value="Chromosome 11"/>
</dbReference>
<dbReference type="GO" id="GO:0005975">
    <property type="term" value="P:carbohydrate metabolic process"/>
    <property type="evidence" value="ECO:0007669"/>
    <property type="project" value="InterPro"/>
</dbReference>
<evidence type="ECO:0000256" key="2">
    <source>
        <dbReference type="ARBA" id="ARBA00008773"/>
    </source>
</evidence>
<keyword evidence="4 11" id="KW-0732">Signal</keyword>
<dbReference type="GO" id="GO:0006952">
    <property type="term" value="P:defense response"/>
    <property type="evidence" value="ECO:0007669"/>
    <property type="project" value="UniProtKB-KW"/>
</dbReference>
<dbReference type="SMART" id="SM00768">
    <property type="entry name" value="X8"/>
    <property type="match status" value="1"/>
</dbReference>
<evidence type="ECO:0000256" key="7">
    <source>
        <dbReference type="ARBA" id="ARBA00023157"/>
    </source>
</evidence>
<evidence type="ECO:0000313" key="14">
    <source>
        <dbReference type="RefSeq" id="XP_039135149.1"/>
    </source>
</evidence>
<dbReference type="InterPro" id="IPR000490">
    <property type="entry name" value="Glyco_hydro_17"/>
</dbReference>
<evidence type="ECO:0000256" key="4">
    <source>
        <dbReference type="ARBA" id="ARBA00022729"/>
    </source>
</evidence>
<sequence>MATTISAFTFLFAFFFIQAVHGAAIGVNYGRLANNLPPPPQVARFLAQTTTITGVKLFDADPFVLQAFASTNLSINLAIPNELIPKLTNLSFAQHWVRVTILPHIPVTNITRILVGNEVLSTANKSLISSLVPAMQNIHTALTGVELHHRIKVSSTHSLSILSTSTPPSTGQFRKGYDTQVIKPMLSFLRATNSTFMVNAYPFFGCNADTLDYALFRGNTRVFDENTGLVYTNMLDGQLDAVYSAMKLLGFTDIEIVISETGWPSVGDESEAGVDIESARDYNAMLLQHVTSGVGTPLMPNRTFETYIFSLFNEDLKPGPISERNFGLFHPDMTPVYNIGILRSEGELPMPVRSTVPPEVPDQGQMKQWCIPKLNADIKALQENIDFVCSQGLDCNPILPGGICFSPDITRAHAAYAMNEYFQAFGRNSYNCDFGQTGEITTTDPSYGSCKFN</sequence>
<dbReference type="InterPro" id="IPR012946">
    <property type="entry name" value="X8"/>
</dbReference>
<dbReference type="Pfam" id="PF00332">
    <property type="entry name" value="Glyco_hydro_17"/>
    <property type="match status" value="1"/>
</dbReference>
<dbReference type="Gene3D" id="1.20.58.1040">
    <property type="match status" value="1"/>
</dbReference>
<feature type="signal peptide" evidence="11">
    <location>
        <begin position="1"/>
        <end position="22"/>
    </location>
</feature>
<evidence type="ECO:0000256" key="3">
    <source>
        <dbReference type="ARBA" id="ARBA00012780"/>
    </source>
</evidence>
<dbReference type="RefSeq" id="XP_039135149.1">
    <property type="nucleotide sequence ID" value="XM_039279215.1"/>
</dbReference>
<dbReference type="InterPro" id="IPR044965">
    <property type="entry name" value="Glyco_hydro_17_plant"/>
</dbReference>
<dbReference type="Gene3D" id="3.20.20.80">
    <property type="entry name" value="Glycosidases"/>
    <property type="match status" value="1"/>
</dbReference>
<proteinExistence type="inferred from homology"/>
<dbReference type="Pfam" id="PF07983">
    <property type="entry name" value="X8"/>
    <property type="match status" value="1"/>
</dbReference>
<organism evidence="13 14">
    <name type="scientific">Dioscorea cayennensis subsp. rotundata</name>
    <name type="common">White Guinea yam</name>
    <name type="synonym">Dioscorea rotundata</name>
    <dbReference type="NCBI Taxonomy" id="55577"/>
    <lineage>
        <taxon>Eukaryota</taxon>
        <taxon>Viridiplantae</taxon>
        <taxon>Streptophyta</taxon>
        <taxon>Embryophyta</taxon>
        <taxon>Tracheophyta</taxon>
        <taxon>Spermatophyta</taxon>
        <taxon>Magnoliopsida</taxon>
        <taxon>Liliopsida</taxon>
        <taxon>Dioscoreales</taxon>
        <taxon>Dioscoreaceae</taxon>
        <taxon>Dioscorea</taxon>
    </lineage>
</organism>
<keyword evidence="13" id="KW-1185">Reference proteome</keyword>
<keyword evidence="7" id="KW-1015">Disulfide bond</keyword>
<dbReference type="EC" id="3.2.1.39" evidence="3"/>
<evidence type="ECO:0000256" key="11">
    <source>
        <dbReference type="SAM" id="SignalP"/>
    </source>
</evidence>